<dbReference type="AlphaFoldDB" id="A0A2P6V458"/>
<dbReference type="OrthoDB" id="10265489at2759"/>
<dbReference type="Pfam" id="PF07933">
    <property type="entry name" value="DUF1681"/>
    <property type="match status" value="1"/>
</dbReference>
<feature type="compositionally biased region" description="Acidic residues" evidence="1">
    <location>
        <begin position="355"/>
        <end position="367"/>
    </location>
</feature>
<sequence>MSDEMAPAPAAGAAATEAPSASGEELPELLLFAAKEAYVYRVPPATTAGHRAELWDVNKWMAAVELRVVQTENDEVFIRLLDEQSGDLFAECPVPTDKPLGTAVEPVVDSSRYFVLRIVDRASQRHAFVGVGFRERNEASDFNAALYEFLQYIKRKRTAEAMRAAYEERAQSAAPACSSGDGGGAAAPQADYSIKEGETLKLSISAPKRAGTGGFVSKRGQMLAKQFSLILDGRGGAVAALSPPTRKPSGPDLPDMGISPGGSPLARQDSSGSSGGGSPLAAGRLAPLPLPRLSGAGEGSAELQQRLAALRLLHASSGGEGLQQAQYPGGEGPPSSSVSAASGSPAAVTAAAAEGSDDDDFGDFVST</sequence>
<gene>
    <name evidence="3" type="ORF">C2E20_7563</name>
</gene>
<dbReference type="Proteomes" id="UP000239649">
    <property type="component" value="Unassembled WGS sequence"/>
</dbReference>
<protein>
    <submittedName>
        <fullName evidence="3">Adaptin ear-binding coat-associated 2</fullName>
    </submittedName>
</protein>
<organism evidence="3 4">
    <name type="scientific">Micractinium conductrix</name>
    <dbReference type="NCBI Taxonomy" id="554055"/>
    <lineage>
        <taxon>Eukaryota</taxon>
        <taxon>Viridiplantae</taxon>
        <taxon>Chlorophyta</taxon>
        <taxon>core chlorophytes</taxon>
        <taxon>Trebouxiophyceae</taxon>
        <taxon>Chlorellales</taxon>
        <taxon>Chlorellaceae</taxon>
        <taxon>Chlorella clade</taxon>
        <taxon>Micractinium</taxon>
    </lineage>
</organism>
<dbReference type="GO" id="GO:0006897">
    <property type="term" value="P:endocytosis"/>
    <property type="evidence" value="ECO:0007669"/>
    <property type="project" value="InterPro"/>
</dbReference>
<comment type="caution">
    <text evidence="3">The sequence shown here is derived from an EMBL/GenBank/DDBJ whole genome shotgun (WGS) entry which is preliminary data.</text>
</comment>
<dbReference type="EMBL" id="LHPF02000032">
    <property type="protein sequence ID" value="PSC68868.1"/>
    <property type="molecule type" value="Genomic_DNA"/>
</dbReference>
<dbReference type="CDD" id="cd13228">
    <property type="entry name" value="PHear_NECAP"/>
    <property type="match status" value="1"/>
</dbReference>
<feature type="region of interest" description="Disordered" evidence="1">
    <location>
        <begin position="239"/>
        <end position="286"/>
    </location>
</feature>
<dbReference type="GO" id="GO:0030125">
    <property type="term" value="C:clathrin vesicle coat"/>
    <property type="evidence" value="ECO:0007669"/>
    <property type="project" value="TreeGrafter"/>
</dbReference>
<proteinExistence type="predicted"/>
<name>A0A2P6V458_9CHLO</name>
<feature type="domain" description="NECAP PHear" evidence="2">
    <location>
        <begin position="30"/>
        <end position="204"/>
    </location>
</feature>
<accession>A0A2P6V458</accession>
<feature type="compositionally biased region" description="Low complexity" evidence="1">
    <location>
        <begin position="333"/>
        <end position="354"/>
    </location>
</feature>
<evidence type="ECO:0000256" key="1">
    <source>
        <dbReference type="SAM" id="MobiDB-lite"/>
    </source>
</evidence>
<dbReference type="STRING" id="554055.A0A2P6V458"/>
<keyword evidence="4" id="KW-1185">Reference proteome</keyword>
<dbReference type="PANTHER" id="PTHR12847">
    <property type="entry name" value="ATP-BINDING CASSETTE ABC TRANSPORTER-RELATED"/>
    <property type="match status" value="1"/>
</dbReference>
<dbReference type="Gene3D" id="2.30.29.30">
    <property type="entry name" value="Pleckstrin-homology domain (PH domain)/Phosphotyrosine-binding domain (PTB)"/>
    <property type="match status" value="1"/>
</dbReference>
<dbReference type="InterPro" id="IPR012466">
    <property type="entry name" value="NECAP_PHear"/>
</dbReference>
<feature type="region of interest" description="Disordered" evidence="1">
    <location>
        <begin position="320"/>
        <end position="367"/>
    </location>
</feature>
<evidence type="ECO:0000313" key="4">
    <source>
        <dbReference type="Proteomes" id="UP000239649"/>
    </source>
</evidence>
<dbReference type="SUPFAM" id="SSF50729">
    <property type="entry name" value="PH domain-like"/>
    <property type="match status" value="1"/>
</dbReference>
<feature type="region of interest" description="Disordered" evidence="1">
    <location>
        <begin position="1"/>
        <end position="20"/>
    </location>
</feature>
<reference evidence="3 4" key="1">
    <citation type="journal article" date="2018" name="Plant J.">
        <title>Genome sequences of Chlorella sorokiniana UTEX 1602 and Micractinium conductrix SAG 241.80: implications to maltose excretion by a green alga.</title>
        <authorList>
            <person name="Arriola M.B."/>
            <person name="Velmurugan N."/>
            <person name="Zhang Y."/>
            <person name="Plunkett M.H."/>
            <person name="Hondzo H."/>
            <person name="Barney B.M."/>
        </authorList>
    </citation>
    <scope>NUCLEOTIDE SEQUENCE [LARGE SCALE GENOMIC DNA]</scope>
    <source>
        <strain evidence="3 4">SAG 241.80</strain>
    </source>
</reference>
<dbReference type="InterPro" id="IPR011993">
    <property type="entry name" value="PH-like_dom_sf"/>
</dbReference>
<dbReference type="PANTHER" id="PTHR12847:SF9">
    <property type="entry name" value="NECAP-LIKE PROTEIN CG9132"/>
    <property type="match status" value="1"/>
</dbReference>
<evidence type="ECO:0000313" key="3">
    <source>
        <dbReference type="EMBL" id="PSC68868.1"/>
    </source>
</evidence>
<evidence type="ECO:0000259" key="2">
    <source>
        <dbReference type="Pfam" id="PF07933"/>
    </source>
</evidence>